<protein>
    <submittedName>
        <fullName evidence="3">Uncharacterized protein</fullName>
    </submittedName>
</protein>
<reference evidence="3 4" key="1">
    <citation type="submission" date="2023-10" db="EMBL/GenBank/DDBJ databases">
        <title>Microbacterium xanthum sp. nov., isolated from seaweed.</title>
        <authorList>
            <person name="Lee S.D."/>
        </authorList>
    </citation>
    <scope>NUCLEOTIDE SEQUENCE [LARGE SCALE GENOMIC DNA]</scope>
    <source>
        <strain evidence="3 4">KCTC 19124</strain>
    </source>
</reference>
<evidence type="ECO:0000256" key="2">
    <source>
        <dbReference type="SAM" id="SignalP"/>
    </source>
</evidence>
<feature type="signal peptide" evidence="2">
    <location>
        <begin position="1"/>
        <end position="25"/>
    </location>
</feature>
<keyword evidence="4" id="KW-1185">Reference proteome</keyword>
<name>A0ABU5N7M9_9MICO</name>
<feature type="chain" id="PRO_5045214451" evidence="2">
    <location>
        <begin position="26"/>
        <end position="195"/>
    </location>
</feature>
<evidence type="ECO:0000313" key="4">
    <source>
        <dbReference type="Proteomes" id="UP001291912"/>
    </source>
</evidence>
<dbReference type="Proteomes" id="UP001291912">
    <property type="component" value="Unassembled WGS sequence"/>
</dbReference>
<comment type="caution">
    <text evidence="3">The sequence shown here is derived from an EMBL/GenBank/DDBJ whole genome shotgun (WGS) entry which is preliminary data.</text>
</comment>
<evidence type="ECO:0000313" key="3">
    <source>
        <dbReference type="EMBL" id="MDZ8162068.1"/>
    </source>
</evidence>
<dbReference type="RefSeq" id="WP_194424560.1">
    <property type="nucleotide sequence ID" value="NZ_BAAAPT010000002.1"/>
</dbReference>
<accession>A0ABU5N7M9</accession>
<dbReference type="EMBL" id="JAWJYN010000002">
    <property type="protein sequence ID" value="MDZ8162068.1"/>
    <property type="molecule type" value="Genomic_DNA"/>
</dbReference>
<proteinExistence type="predicted"/>
<dbReference type="PROSITE" id="PS51257">
    <property type="entry name" value="PROKAR_LIPOPROTEIN"/>
    <property type="match status" value="1"/>
</dbReference>
<evidence type="ECO:0000256" key="1">
    <source>
        <dbReference type="SAM" id="MobiDB-lite"/>
    </source>
</evidence>
<organism evidence="3 4">
    <name type="scientific">Microbacterium aquimaris</name>
    <dbReference type="NCBI Taxonomy" id="459816"/>
    <lineage>
        <taxon>Bacteria</taxon>
        <taxon>Bacillati</taxon>
        <taxon>Actinomycetota</taxon>
        <taxon>Actinomycetes</taxon>
        <taxon>Micrococcales</taxon>
        <taxon>Microbacteriaceae</taxon>
        <taxon>Microbacterium</taxon>
    </lineage>
</organism>
<sequence length="195" mass="20586">MPLSPVRAGLLTALTVAALTLVACSATPEPVVTEDALPSPNATTPEPTATPDPTKDPEPVSIGVPTCEGIIPQSLIAEYEAAGWSVEESTFRVGGLEITEGVQCLWGDFTVASDHVQLFGWAPITSEESGAAQAELVSAGWRSETDDRGVIVTESTDTTVATDDEGYGLTYLFGDGWVKYADTKQSLVLVEWPRS</sequence>
<gene>
    <name evidence="3" type="ORF">R2Q92_09455</name>
</gene>
<feature type="region of interest" description="Disordered" evidence="1">
    <location>
        <begin position="30"/>
        <end position="59"/>
    </location>
</feature>
<keyword evidence="2" id="KW-0732">Signal</keyword>
<feature type="compositionally biased region" description="Low complexity" evidence="1">
    <location>
        <begin position="38"/>
        <end position="52"/>
    </location>
</feature>